<evidence type="ECO:0000256" key="19">
    <source>
        <dbReference type="SAM" id="MobiDB-lite"/>
    </source>
</evidence>
<dbReference type="EC" id="2.3.1.n6" evidence="17"/>
<evidence type="ECO:0000256" key="6">
    <source>
        <dbReference type="ARBA" id="ARBA00022679"/>
    </source>
</evidence>
<dbReference type="EMBL" id="VIIS01001505">
    <property type="protein sequence ID" value="KAF0297209.1"/>
    <property type="molecule type" value="Genomic_DNA"/>
</dbReference>
<comment type="caution">
    <text evidence="21">The sequence shown here is derived from an EMBL/GenBank/DDBJ whole genome shotgun (WGS) entry which is preliminary data.</text>
</comment>
<keyword evidence="6 21" id="KW-0808">Transferase</keyword>
<evidence type="ECO:0000256" key="1">
    <source>
        <dbReference type="ARBA" id="ARBA00004141"/>
    </source>
</evidence>
<comment type="similarity">
    <text evidence="4">Belongs to the membrane-bound acyltransferase family.</text>
</comment>
<name>A0A6A4W0I4_AMPAM</name>
<evidence type="ECO:0000256" key="7">
    <source>
        <dbReference type="ARBA" id="ARBA00022692"/>
    </source>
</evidence>
<keyword evidence="22" id="KW-1185">Reference proteome</keyword>
<evidence type="ECO:0000256" key="10">
    <source>
        <dbReference type="ARBA" id="ARBA00023098"/>
    </source>
</evidence>
<keyword evidence="8" id="KW-0256">Endoplasmic reticulum</keyword>
<evidence type="ECO:0000256" key="18">
    <source>
        <dbReference type="ARBA" id="ARBA00039721"/>
    </source>
</evidence>
<dbReference type="AlphaFoldDB" id="A0A6A4W0I4"/>
<dbReference type="PANTHER" id="PTHR13906:SF14">
    <property type="entry name" value="LYSOPHOSPHOLIPID ACYLTRANSFERASE 5"/>
    <property type="match status" value="1"/>
</dbReference>
<dbReference type="GO" id="GO:0006656">
    <property type="term" value="P:phosphatidylcholine biosynthetic process"/>
    <property type="evidence" value="ECO:0007669"/>
    <property type="project" value="TreeGrafter"/>
</dbReference>
<keyword evidence="14 21" id="KW-0012">Acyltransferase</keyword>
<evidence type="ECO:0000256" key="3">
    <source>
        <dbReference type="ARBA" id="ARBA00005074"/>
    </source>
</evidence>
<dbReference type="OrthoDB" id="5974730at2759"/>
<keyword evidence="12" id="KW-0594">Phospholipid biosynthesis</keyword>
<feature type="transmembrane region" description="Helical" evidence="20">
    <location>
        <begin position="172"/>
        <end position="193"/>
    </location>
</feature>
<dbReference type="EMBL" id="VIIS01001505">
    <property type="protein sequence ID" value="KAF0297208.1"/>
    <property type="molecule type" value="Genomic_DNA"/>
</dbReference>
<dbReference type="Proteomes" id="UP000440578">
    <property type="component" value="Unassembled WGS sequence"/>
</dbReference>
<sequence>MGVIGMVAGSIGADEAALRLMLSLMFGVQALHFVACTAVLYITLLVAGGTVGSVVFSFIFQMGYLIVGYVFSQTDGYDVNWSTPHCVLTLKLIGVAFDMFDGHKDKSELRPDQKDTALFSRPSLLEVAGHAFFPSAMIVGPQFSLRRYQLFTDGQIKYAADKNGEPDSIAPALVRLALGWAYILLHQALYTLVVPDEYFYSQAFQDLSFWSRMFWIGIWVKVVFMRYMAAWLIAEGGCIMIGLTYNGRDTKGKHLWDGLANVRIRIYENATKFQVYPSAFNVNTNAWVAKYVYKRLRFLGSRYASQFLTLMFLAVWHGYHLGYFVLFFMEFVIILWERKVEGALLQYPSFVSLCTETWLRFPVELVLRLYTVVFLGYSCIPFVAVVRRRWWPLFKSVYLCGHLFFLTWPLIVPAIHHVMRLCGVKRVRPQRAAEPDAANTVAAAAEAAEAAAPGPSAAPTPAAPEDKKEL</sequence>
<feature type="transmembrane region" description="Helical" evidence="20">
    <location>
        <begin position="307"/>
        <end position="336"/>
    </location>
</feature>
<feature type="region of interest" description="Disordered" evidence="19">
    <location>
        <begin position="438"/>
        <end position="470"/>
    </location>
</feature>
<evidence type="ECO:0000313" key="22">
    <source>
        <dbReference type="Proteomes" id="UP000440578"/>
    </source>
</evidence>
<evidence type="ECO:0000256" key="16">
    <source>
        <dbReference type="ARBA" id="ARBA00026120"/>
    </source>
</evidence>
<evidence type="ECO:0000256" key="5">
    <source>
        <dbReference type="ARBA" id="ARBA00022516"/>
    </source>
</evidence>
<evidence type="ECO:0000256" key="12">
    <source>
        <dbReference type="ARBA" id="ARBA00023209"/>
    </source>
</evidence>
<evidence type="ECO:0000256" key="11">
    <source>
        <dbReference type="ARBA" id="ARBA00023136"/>
    </source>
</evidence>
<dbReference type="GO" id="GO:0030258">
    <property type="term" value="P:lipid modification"/>
    <property type="evidence" value="ECO:0007669"/>
    <property type="project" value="TreeGrafter"/>
</dbReference>
<feature type="transmembrane region" description="Helical" evidence="20">
    <location>
        <begin position="213"/>
        <end position="234"/>
    </location>
</feature>
<dbReference type="GO" id="GO:0005783">
    <property type="term" value="C:endoplasmic reticulum"/>
    <property type="evidence" value="ECO:0007669"/>
    <property type="project" value="UniProtKB-SubCell"/>
</dbReference>
<comment type="subcellular location">
    <subcellularLocation>
        <location evidence="2">Endoplasmic reticulum</location>
    </subcellularLocation>
    <subcellularLocation>
        <location evidence="1">Membrane</location>
        <topology evidence="1">Multi-pass membrane protein</topology>
    </subcellularLocation>
</comment>
<evidence type="ECO:0000256" key="15">
    <source>
        <dbReference type="ARBA" id="ARBA00025707"/>
    </source>
</evidence>
<evidence type="ECO:0000256" key="20">
    <source>
        <dbReference type="SAM" id="Phobius"/>
    </source>
</evidence>
<comment type="pathway">
    <text evidence="15">Phospholipid metabolism.</text>
</comment>
<dbReference type="GO" id="GO:0016020">
    <property type="term" value="C:membrane"/>
    <property type="evidence" value="ECO:0007669"/>
    <property type="project" value="UniProtKB-SubCell"/>
</dbReference>
<feature type="transmembrane region" description="Helical" evidence="20">
    <location>
        <begin position="50"/>
        <end position="71"/>
    </location>
</feature>
<feature type="compositionally biased region" description="Low complexity" evidence="19">
    <location>
        <begin position="438"/>
        <end position="455"/>
    </location>
</feature>
<evidence type="ECO:0000256" key="8">
    <source>
        <dbReference type="ARBA" id="ARBA00022824"/>
    </source>
</evidence>
<keyword evidence="13" id="KW-1208">Phospholipid metabolism</keyword>
<feature type="transmembrane region" description="Helical" evidence="20">
    <location>
        <begin position="397"/>
        <end position="419"/>
    </location>
</feature>
<evidence type="ECO:0000256" key="4">
    <source>
        <dbReference type="ARBA" id="ARBA00010323"/>
    </source>
</evidence>
<dbReference type="EC" id="2.3.1.23" evidence="16"/>
<evidence type="ECO:0000256" key="13">
    <source>
        <dbReference type="ARBA" id="ARBA00023264"/>
    </source>
</evidence>
<keyword evidence="10" id="KW-0443">Lipid metabolism</keyword>
<keyword evidence="5" id="KW-0444">Lipid biosynthesis</keyword>
<reference evidence="21 22" key="1">
    <citation type="submission" date="2019-07" db="EMBL/GenBank/DDBJ databases">
        <title>Draft genome assembly of a fouling barnacle, Amphibalanus amphitrite (Darwin, 1854): The first reference genome for Thecostraca.</title>
        <authorList>
            <person name="Kim W."/>
        </authorList>
    </citation>
    <scope>NUCLEOTIDE SEQUENCE [LARGE SCALE GENOMIC DNA]</scope>
    <source>
        <strain evidence="21">SNU_AA5</strain>
        <tissue evidence="21">Soma without cirri and trophi</tissue>
    </source>
</reference>
<dbReference type="InterPro" id="IPR004299">
    <property type="entry name" value="MBOAT_fam"/>
</dbReference>
<proteinExistence type="inferred from homology"/>
<keyword evidence="11 20" id="KW-0472">Membrane</keyword>
<dbReference type="EMBL" id="VIIS01001505">
    <property type="protein sequence ID" value="KAF0297210.1"/>
    <property type="molecule type" value="Genomic_DNA"/>
</dbReference>
<evidence type="ECO:0000256" key="17">
    <source>
        <dbReference type="ARBA" id="ARBA00038923"/>
    </source>
</evidence>
<dbReference type="GO" id="GO:0047184">
    <property type="term" value="F:1-acylglycerophosphocholine O-acyltransferase activity"/>
    <property type="evidence" value="ECO:0007669"/>
    <property type="project" value="UniProtKB-EC"/>
</dbReference>
<dbReference type="GO" id="GO:0071617">
    <property type="term" value="F:lysophospholipid acyltransferase activity"/>
    <property type="evidence" value="ECO:0007669"/>
    <property type="project" value="TreeGrafter"/>
</dbReference>
<dbReference type="PANTHER" id="PTHR13906">
    <property type="entry name" value="PORCUPINE"/>
    <property type="match status" value="1"/>
</dbReference>
<keyword evidence="9 20" id="KW-1133">Transmembrane helix</keyword>
<evidence type="ECO:0000313" key="21">
    <source>
        <dbReference type="EMBL" id="KAF0297210.1"/>
    </source>
</evidence>
<dbReference type="InterPro" id="IPR049941">
    <property type="entry name" value="LPLAT_7/PORCN-like"/>
</dbReference>
<keyword evidence="7 20" id="KW-0812">Transmembrane</keyword>
<evidence type="ECO:0000256" key="9">
    <source>
        <dbReference type="ARBA" id="ARBA00022989"/>
    </source>
</evidence>
<organism evidence="21 22">
    <name type="scientific">Amphibalanus amphitrite</name>
    <name type="common">Striped barnacle</name>
    <name type="synonym">Balanus amphitrite</name>
    <dbReference type="NCBI Taxonomy" id="1232801"/>
    <lineage>
        <taxon>Eukaryota</taxon>
        <taxon>Metazoa</taxon>
        <taxon>Ecdysozoa</taxon>
        <taxon>Arthropoda</taxon>
        <taxon>Crustacea</taxon>
        <taxon>Multicrustacea</taxon>
        <taxon>Cirripedia</taxon>
        <taxon>Thoracica</taxon>
        <taxon>Thoracicalcarea</taxon>
        <taxon>Balanomorpha</taxon>
        <taxon>Balanoidea</taxon>
        <taxon>Balanidae</taxon>
        <taxon>Amphibalaninae</taxon>
        <taxon>Amphibalanus</taxon>
    </lineage>
</organism>
<comment type="pathway">
    <text evidence="3">Lipid metabolism; phospholipid metabolism.</text>
</comment>
<evidence type="ECO:0000256" key="14">
    <source>
        <dbReference type="ARBA" id="ARBA00023315"/>
    </source>
</evidence>
<feature type="transmembrane region" description="Helical" evidence="20">
    <location>
        <begin position="365"/>
        <end position="385"/>
    </location>
</feature>
<dbReference type="Pfam" id="PF03062">
    <property type="entry name" value="MBOAT"/>
    <property type="match status" value="1"/>
</dbReference>
<evidence type="ECO:0000256" key="2">
    <source>
        <dbReference type="ARBA" id="ARBA00004240"/>
    </source>
</evidence>
<protein>
    <recommendedName>
        <fullName evidence="18">Lysophospholipid acyltransferase 5</fullName>
        <ecNumber evidence="16">2.3.1.23</ecNumber>
        <ecNumber evidence="17">2.3.1.n6</ecNumber>
    </recommendedName>
</protein>
<gene>
    <name evidence="21" type="primary">LPCAT3_2</name>
    <name evidence="21" type="ORF">FJT64_005374</name>
</gene>
<accession>A0A6A4W0I4</accession>
<feature type="transmembrane region" description="Helical" evidence="20">
    <location>
        <begin position="20"/>
        <end position="44"/>
    </location>
</feature>